<proteinExistence type="predicted"/>
<gene>
    <name evidence="1" type="ORF">BG61_33240</name>
</gene>
<protein>
    <submittedName>
        <fullName evidence="1">Uncharacterized protein</fullName>
    </submittedName>
</protein>
<evidence type="ECO:0000313" key="1">
    <source>
        <dbReference type="EMBL" id="KDR39392.1"/>
    </source>
</evidence>
<evidence type="ECO:0000313" key="2">
    <source>
        <dbReference type="Proteomes" id="UP000027466"/>
    </source>
</evidence>
<comment type="caution">
    <text evidence="1">The sequence shown here is derived from an EMBL/GenBank/DDBJ whole genome shotgun (WGS) entry which is preliminary data.</text>
</comment>
<dbReference type="AntiFam" id="ANF00178">
    <property type="entry name" value="Shadow ORF (opposite dhbF)"/>
</dbReference>
<accession>A0A069PFW0</accession>
<dbReference type="Proteomes" id="UP000027466">
    <property type="component" value="Unassembled WGS sequence"/>
</dbReference>
<keyword evidence="2" id="KW-1185">Reference proteome</keyword>
<dbReference type="EMBL" id="JFHC01000060">
    <property type="protein sequence ID" value="KDR39392.1"/>
    <property type="molecule type" value="Genomic_DNA"/>
</dbReference>
<reference evidence="1 2" key="1">
    <citation type="submission" date="2014-03" db="EMBL/GenBank/DDBJ databases">
        <title>Draft Genome Sequences of Four Burkholderia Strains.</title>
        <authorList>
            <person name="Liu X.Y."/>
            <person name="Li C.X."/>
            <person name="Xu J.H."/>
        </authorList>
    </citation>
    <scope>NUCLEOTIDE SEQUENCE [LARGE SCALE GENOMIC DNA]</scope>
    <source>
        <strain evidence="1 2">DSM 50014</strain>
    </source>
</reference>
<name>A0A069PFW0_9BURK</name>
<organism evidence="1 2">
    <name type="scientific">Caballeronia glathei</name>
    <dbReference type="NCBI Taxonomy" id="60547"/>
    <lineage>
        <taxon>Bacteria</taxon>
        <taxon>Pseudomonadati</taxon>
        <taxon>Pseudomonadota</taxon>
        <taxon>Betaproteobacteria</taxon>
        <taxon>Burkholderiales</taxon>
        <taxon>Burkholderiaceae</taxon>
        <taxon>Caballeronia</taxon>
    </lineage>
</organism>
<sequence>MGEIDDIAMFDHDALGRSGGSGGIDHIGEVAGIEPRDLRIVIVQGVIEGHGIEYRQVTGVTEGLAPGGIGDEQHGGCVPEHVGQSLGGIGRIERHIGGARFENGQQRYHQLRATLHAQCHARFGTDAQRDQLMGEPVGLYIEMRIGEGPVFKDERDRIGRARDLMLEQLVDALLLGEGGSRVVPSLKERALTGQQQWESMQRCVRLRDCMLQKLREPLHMRPHCFGGVKCCAGIKHQSQPRFLPLVMHVQCQVIRRD</sequence>
<dbReference type="AlphaFoldDB" id="A0A069PFW0"/>